<dbReference type="SUPFAM" id="SSF48452">
    <property type="entry name" value="TPR-like"/>
    <property type="match status" value="1"/>
</dbReference>
<evidence type="ECO:0000256" key="1">
    <source>
        <dbReference type="SAM" id="MobiDB-lite"/>
    </source>
</evidence>
<dbReference type="InterPro" id="IPR006865">
    <property type="entry name" value="DUF629"/>
</dbReference>
<dbReference type="PANTHER" id="PTHR34465:SF5">
    <property type="entry name" value="OS11G0598900 PROTEIN"/>
    <property type="match status" value="1"/>
</dbReference>
<accession>A0A835ARE4</accession>
<protein>
    <recommendedName>
        <fullName evidence="2">DUF629 domain-containing protein</fullName>
    </recommendedName>
</protein>
<dbReference type="EMBL" id="JACEFO010002208">
    <property type="protein sequence ID" value="KAF8673190.1"/>
    <property type="molecule type" value="Genomic_DNA"/>
</dbReference>
<comment type="caution">
    <text evidence="3">The sequence shown here is derived from an EMBL/GenBank/DDBJ whole genome shotgun (WGS) entry which is preliminary data.</text>
</comment>
<evidence type="ECO:0000313" key="4">
    <source>
        <dbReference type="Proteomes" id="UP000636709"/>
    </source>
</evidence>
<gene>
    <name evidence="3" type="ORF">HU200_048740</name>
</gene>
<dbReference type="PANTHER" id="PTHR34465">
    <property type="entry name" value="CARBOXYL-TERMINAL HYDROLASE-LIKE PROTEIN, PUTATIVE (DUF627 AND DUF629)-RELATED"/>
    <property type="match status" value="1"/>
</dbReference>
<reference evidence="3" key="1">
    <citation type="submission" date="2020-07" db="EMBL/GenBank/DDBJ databases">
        <title>Genome sequence and genetic diversity analysis of an under-domesticated orphan crop, white fonio (Digitaria exilis).</title>
        <authorList>
            <person name="Bennetzen J.L."/>
            <person name="Chen S."/>
            <person name="Ma X."/>
            <person name="Wang X."/>
            <person name="Yssel A.E.J."/>
            <person name="Chaluvadi S.R."/>
            <person name="Johnson M."/>
            <person name="Gangashetty P."/>
            <person name="Hamidou F."/>
            <person name="Sanogo M.D."/>
            <person name="Zwaenepoel A."/>
            <person name="Wallace J."/>
            <person name="Van De Peer Y."/>
            <person name="Van Deynze A."/>
        </authorList>
    </citation>
    <scope>NUCLEOTIDE SEQUENCE</scope>
    <source>
        <tissue evidence="3">Leaves</tissue>
    </source>
</reference>
<dbReference type="Gene3D" id="1.25.40.10">
    <property type="entry name" value="Tetratricopeptide repeat domain"/>
    <property type="match status" value="1"/>
</dbReference>
<organism evidence="3 4">
    <name type="scientific">Digitaria exilis</name>
    <dbReference type="NCBI Taxonomy" id="1010633"/>
    <lineage>
        <taxon>Eukaryota</taxon>
        <taxon>Viridiplantae</taxon>
        <taxon>Streptophyta</taxon>
        <taxon>Embryophyta</taxon>
        <taxon>Tracheophyta</taxon>
        <taxon>Spermatophyta</taxon>
        <taxon>Magnoliopsida</taxon>
        <taxon>Liliopsida</taxon>
        <taxon>Poales</taxon>
        <taxon>Poaceae</taxon>
        <taxon>PACMAD clade</taxon>
        <taxon>Panicoideae</taxon>
        <taxon>Panicodae</taxon>
        <taxon>Paniceae</taxon>
        <taxon>Anthephorinae</taxon>
        <taxon>Digitaria</taxon>
    </lineage>
</organism>
<evidence type="ECO:0000259" key="2">
    <source>
        <dbReference type="Pfam" id="PF04780"/>
    </source>
</evidence>
<proteinExistence type="predicted"/>
<dbReference type="InterPro" id="IPR011990">
    <property type="entry name" value="TPR-like_helical_dom_sf"/>
</dbReference>
<dbReference type="AlphaFoldDB" id="A0A835ARE4"/>
<evidence type="ECO:0000313" key="3">
    <source>
        <dbReference type="EMBL" id="KAF8673190.1"/>
    </source>
</evidence>
<dbReference type="Pfam" id="PF04780">
    <property type="entry name" value="DUF629"/>
    <property type="match status" value="1"/>
</dbReference>
<dbReference type="OrthoDB" id="687976at2759"/>
<keyword evidence="4" id="KW-1185">Reference proteome</keyword>
<feature type="domain" description="DUF629" evidence="2">
    <location>
        <begin position="264"/>
        <end position="360"/>
    </location>
</feature>
<feature type="compositionally biased region" description="Basic and acidic residues" evidence="1">
    <location>
        <begin position="507"/>
        <end position="521"/>
    </location>
</feature>
<dbReference type="Proteomes" id="UP000636709">
    <property type="component" value="Unassembled WGS sequence"/>
</dbReference>
<feature type="region of interest" description="Disordered" evidence="1">
    <location>
        <begin position="507"/>
        <end position="543"/>
    </location>
</feature>
<sequence length="543" mass="60784">MGAMRSAAGPYLAVARDALASARRLAPDCVDVAAALGDAFAASRMYAEAESEYRRALSIPDPSDPALHNATYGMFDGYEHERDPAFTAERVEEARARARASYTRMTAEELVPMAVHKVLEAGTLLGAAEGRRRGKLVAETFPNLARARHLEAYTDLEFVRGLDAAIDKRPFLRRTLATAARAAAAFPKSAVIAAFHARLLFVLGEYDAAERECRRALDMEEPNDPRLDCVPVGSVAGENSGARLVSLAGVFHELLTKILMCASDYWDSMSNERQREGFLQVRFDVLEDEYRKVDLSPDAFAMSDVRSFVEEHKCWRFWDCPICDRKKFMDSGVLLSHMCIKHPRAVLPRLQYLVDTTLSEEALEDGDFLGGVTFCEDPAKQDMICFNKTSDVFKWLFYAPSSGVGAKPISEMREKKREKGLMFLESIKGKMKTLPTDKSSTEFSEVLPRIQELWHDFLKASAFDYRAAIMGIARSFLWRELKKCMIGDPKQAAKWISATDIDAIFTKEVEPSHAEEDHETGANEQPSQANDGALMVREDLEER</sequence>
<name>A0A835ARE4_9POAL</name>